<proteinExistence type="predicted"/>
<dbReference type="PANTHER" id="PTHR15459">
    <property type="entry name" value="POLYAMINE-MODULATED FACTOR 1"/>
    <property type="match status" value="1"/>
</dbReference>
<keyword evidence="7" id="KW-0539">Nucleus</keyword>
<keyword evidence="4" id="KW-0132">Cell division</keyword>
<dbReference type="PANTHER" id="PTHR15459:SF3">
    <property type="entry name" value="POLYAMINE-MODULATED FACTOR 1"/>
    <property type="match status" value="1"/>
</dbReference>
<keyword evidence="6" id="KW-0995">Kinetochore</keyword>
<dbReference type="Pfam" id="PF03980">
    <property type="entry name" value="Nnf1"/>
    <property type="match status" value="1"/>
</dbReference>
<evidence type="ECO:0000256" key="10">
    <source>
        <dbReference type="SAM" id="Coils"/>
    </source>
</evidence>
<keyword evidence="3" id="KW-0158">Chromosome</keyword>
<comment type="subcellular location">
    <subcellularLocation>
        <location evidence="2">Chromosome</location>
        <location evidence="2">Centromere</location>
        <location evidence="2">Kinetochore</location>
    </subcellularLocation>
    <subcellularLocation>
        <location evidence="1">Nucleus</location>
    </subcellularLocation>
</comment>
<evidence type="ECO:0000256" key="6">
    <source>
        <dbReference type="ARBA" id="ARBA00022838"/>
    </source>
</evidence>
<organism evidence="11 12">
    <name type="scientific">Brassica cretica</name>
    <name type="common">Mustard</name>
    <dbReference type="NCBI Taxonomy" id="69181"/>
    <lineage>
        <taxon>Eukaryota</taxon>
        <taxon>Viridiplantae</taxon>
        <taxon>Streptophyta</taxon>
        <taxon>Embryophyta</taxon>
        <taxon>Tracheophyta</taxon>
        <taxon>Spermatophyta</taxon>
        <taxon>Magnoliopsida</taxon>
        <taxon>eudicotyledons</taxon>
        <taxon>Gunneridae</taxon>
        <taxon>Pentapetalae</taxon>
        <taxon>rosids</taxon>
        <taxon>malvids</taxon>
        <taxon>Brassicales</taxon>
        <taxon>Brassicaceae</taxon>
        <taxon>Brassiceae</taxon>
        <taxon>Brassica</taxon>
    </lineage>
</organism>
<evidence type="ECO:0000256" key="5">
    <source>
        <dbReference type="ARBA" id="ARBA00022776"/>
    </source>
</evidence>
<sequence length="199" mass="22771">MEEPGHETGIPGRRQSDLKQSFRKAVRYLLTACSREIETADSVLVCSRLRKLLTPDFLDIFSKFDVAEQNRLYWLTTQVIVNLHQSLEGEFDAQCQEYQVGPILDKVEQMVEEQSLDPLFSDKSNVMDLANDLTTAKKSEIQRLTATLQRAEEHNRQMEARIRLLREQPQEASDTADAIKKLKTGISAYFEGNDKLPPI</sequence>
<dbReference type="EMBL" id="QGKV02001507">
    <property type="protein sequence ID" value="KAF3531784.1"/>
    <property type="molecule type" value="Genomic_DNA"/>
</dbReference>
<keyword evidence="8" id="KW-0131">Cell cycle</keyword>
<evidence type="ECO:0000256" key="7">
    <source>
        <dbReference type="ARBA" id="ARBA00023242"/>
    </source>
</evidence>
<evidence type="ECO:0000256" key="4">
    <source>
        <dbReference type="ARBA" id="ARBA00022618"/>
    </source>
</evidence>
<accession>A0ABQ7BHS6</accession>
<evidence type="ECO:0000256" key="3">
    <source>
        <dbReference type="ARBA" id="ARBA00022454"/>
    </source>
</evidence>
<name>A0ABQ7BHS6_BRACR</name>
<evidence type="ECO:0000313" key="11">
    <source>
        <dbReference type="EMBL" id="KAF3531784.1"/>
    </source>
</evidence>
<evidence type="ECO:0000256" key="2">
    <source>
        <dbReference type="ARBA" id="ARBA00004629"/>
    </source>
</evidence>
<evidence type="ECO:0000256" key="9">
    <source>
        <dbReference type="ARBA" id="ARBA00023328"/>
    </source>
</evidence>
<reference evidence="11 12" key="1">
    <citation type="journal article" date="2020" name="BMC Genomics">
        <title>Intraspecific diversification of the crop wild relative Brassica cretica Lam. using demographic model selection.</title>
        <authorList>
            <person name="Kioukis A."/>
            <person name="Michalopoulou V.A."/>
            <person name="Briers L."/>
            <person name="Pirintsos S."/>
            <person name="Studholme D.J."/>
            <person name="Pavlidis P."/>
            <person name="Sarris P.F."/>
        </authorList>
    </citation>
    <scope>NUCLEOTIDE SEQUENCE [LARGE SCALE GENOMIC DNA]</scope>
    <source>
        <strain evidence="12">cv. PFS-1207/04</strain>
    </source>
</reference>
<evidence type="ECO:0000313" key="12">
    <source>
        <dbReference type="Proteomes" id="UP000266723"/>
    </source>
</evidence>
<keyword evidence="10" id="KW-0175">Coiled coil</keyword>
<keyword evidence="5" id="KW-0498">Mitosis</keyword>
<dbReference type="Proteomes" id="UP000266723">
    <property type="component" value="Unassembled WGS sequence"/>
</dbReference>
<keyword evidence="9" id="KW-0137">Centromere</keyword>
<dbReference type="InterPro" id="IPR007128">
    <property type="entry name" value="PMF1/Nnf1"/>
</dbReference>
<evidence type="ECO:0000256" key="8">
    <source>
        <dbReference type="ARBA" id="ARBA00023306"/>
    </source>
</evidence>
<protein>
    <submittedName>
        <fullName evidence="11">Uncharacterized protein</fullName>
    </submittedName>
</protein>
<evidence type="ECO:0000256" key="1">
    <source>
        <dbReference type="ARBA" id="ARBA00004123"/>
    </source>
</evidence>
<feature type="coiled-coil region" evidence="10">
    <location>
        <begin position="141"/>
        <end position="168"/>
    </location>
</feature>
<keyword evidence="12" id="KW-1185">Reference proteome</keyword>
<gene>
    <name evidence="11" type="ORF">DY000_02037434</name>
</gene>
<comment type="caution">
    <text evidence="11">The sequence shown here is derived from an EMBL/GenBank/DDBJ whole genome shotgun (WGS) entry which is preliminary data.</text>
</comment>